<evidence type="ECO:0000256" key="1">
    <source>
        <dbReference type="SAM" id="MobiDB-lite"/>
    </source>
</evidence>
<name>A0A9W8YZB7_9PEZI</name>
<dbReference type="GO" id="GO:0016887">
    <property type="term" value="F:ATP hydrolysis activity"/>
    <property type="evidence" value="ECO:0007669"/>
    <property type="project" value="InterPro"/>
</dbReference>
<feature type="domain" description="AAA+ ATPase" evidence="2">
    <location>
        <begin position="515"/>
        <end position="642"/>
    </location>
</feature>
<gene>
    <name evidence="3" type="ORF">N0V93_003765</name>
</gene>
<dbReference type="InterPro" id="IPR003959">
    <property type="entry name" value="ATPase_AAA_core"/>
</dbReference>
<dbReference type="OrthoDB" id="10042665at2759"/>
<evidence type="ECO:0000259" key="2">
    <source>
        <dbReference type="SMART" id="SM00382"/>
    </source>
</evidence>
<organism evidence="3 4">
    <name type="scientific">Gnomoniopsis smithogilvyi</name>
    <dbReference type="NCBI Taxonomy" id="1191159"/>
    <lineage>
        <taxon>Eukaryota</taxon>
        <taxon>Fungi</taxon>
        <taxon>Dikarya</taxon>
        <taxon>Ascomycota</taxon>
        <taxon>Pezizomycotina</taxon>
        <taxon>Sordariomycetes</taxon>
        <taxon>Sordariomycetidae</taxon>
        <taxon>Diaporthales</taxon>
        <taxon>Gnomoniaceae</taxon>
        <taxon>Gnomoniopsis</taxon>
    </lineage>
</organism>
<dbReference type="AlphaFoldDB" id="A0A9W8YZB7"/>
<dbReference type="PANTHER" id="PTHR46411">
    <property type="entry name" value="FAMILY ATPASE, PUTATIVE-RELATED"/>
    <property type="match status" value="1"/>
</dbReference>
<dbReference type="Gene3D" id="3.40.50.300">
    <property type="entry name" value="P-loop containing nucleotide triphosphate hydrolases"/>
    <property type="match status" value="1"/>
</dbReference>
<feature type="region of interest" description="Disordered" evidence="1">
    <location>
        <begin position="322"/>
        <end position="343"/>
    </location>
</feature>
<dbReference type="Pfam" id="PF00004">
    <property type="entry name" value="AAA"/>
    <property type="match status" value="1"/>
</dbReference>
<protein>
    <recommendedName>
        <fullName evidence="2">AAA+ ATPase domain-containing protein</fullName>
    </recommendedName>
</protein>
<dbReference type="CDD" id="cd19481">
    <property type="entry name" value="RecA-like_protease"/>
    <property type="match status" value="1"/>
</dbReference>
<dbReference type="InterPro" id="IPR027417">
    <property type="entry name" value="P-loop_NTPase"/>
</dbReference>
<sequence length="720" mass="80922">MGETTESSIPASSKSSAPTMSGVTRLYRYDCPSGCCPSRYARFPTQAAEQDDLEASIHSEPIIQRYAFRDTVWLTESFTVNDATMRALLRQALNRYQDFDPELENWTFQAPYSPIVHRWPKLNDLCETSVEPKEKTSIDSLMAFLRPILAPSIEALSKTKETGKVLFDDVWQVYPPGEVAFTSFYGIEAAAQVVRYEKKRNRQGMPSWEVELEYIDWNGDRCGFATTTVNIGFFSGYKFVNGLAAYPLSFCSDEEQIRKRLTARGRQFESLRGYHFRTCVGNKILLETPQREERPVKGRVIIDSFAYFSSNNIVRPALRSLKDAEHQSPEKKSEAQIVPDGTSSVGRLQRRVVARRQQRQNSPVGATPAPFKALPQYPGQPMSAWPMVESTSGSQGVPFGGTATDSGENLSTTDNGDGALMTAITSKDKHSRNEDLEPLSDSQCLLATPWLRGLDLKTKDWALFNISDLSEILWNDEAFDRLVLPGNEKDLAWQFVENKRLVSNDFDDFIADKGRGIIILMFGPPGVGKTYTAEAVSERARVPLFAISAASLGTVPSEVEASLERALELCRLWEAMLLLDEADIFLAARTDNDIARNELVAVFLTKLEYYQGVCFLTTNRIKSLDHAFQSRIDLFLPYADLTPEARKQVWENFIERAGRDKFEVTDRGLEKLSEIKLNGREIKNLIKSAHLLSLKGGEVISLTRLQTLAENRNRALQALS</sequence>
<dbReference type="SMART" id="SM00382">
    <property type="entry name" value="AAA"/>
    <property type="match status" value="1"/>
</dbReference>
<dbReference type="Pfam" id="PF22942">
    <property type="entry name" value="DUF7025"/>
    <property type="match status" value="1"/>
</dbReference>
<dbReference type="SUPFAM" id="SSF52540">
    <property type="entry name" value="P-loop containing nucleoside triphosphate hydrolases"/>
    <property type="match status" value="1"/>
</dbReference>
<comment type="caution">
    <text evidence="3">The sequence shown here is derived from an EMBL/GenBank/DDBJ whole genome shotgun (WGS) entry which is preliminary data.</text>
</comment>
<feature type="compositionally biased region" description="Basic and acidic residues" evidence="1">
    <location>
        <begin position="322"/>
        <end position="334"/>
    </location>
</feature>
<dbReference type="PANTHER" id="PTHR46411:SF3">
    <property type="entry name" value="AAA+ ATPASE DOMAIN-CONTAINING PROTEIN"/>
    <property type="match status" value="1"/>
</dbReference>
<proteinExistence type="predicted"/>
<dbReference type="Proteomes" id="UP001140453">
    <property type="component" value="Unassembled WGS sequence"/>
</dbReference>
<accession>A0A9W8YZB7</accession>
<reference evidence="3" key="1">
    <citation type="submission" date="2022-10" db="EMBL/GenBank/DDBJ databases">
        <title>Tapping the CABI collections for fungal endophytes: first genome assemblies for Collariella, Neodidymelliopsis, Ascochyta clinopodiicola, Didymella pomorum, Didymosphaeria variabile, Neocosmospora piperis and Neocucurbitaria cava.</title>
        <authorList>
            <person name="Hill R."/>
        </authorList>
    </citation>
    <scope>NUCLEOTIDE SEQUENCE</scope>
    <source>
        <strain evidence="3">IMI 355082</strain>
    </source>
</reference>
<dbReference type="InterPro" id="IPR054289">
    <property type="entry name" value="DUF7025"/>
</dbReference>
<evidence type="ECO:0000313" key="3">
    <source>
        <dbReference type="EMBL" id="KAJ4394546.1"/>
    </source>
</evidence>
<keyword evidence="4" id="KW-1185">Reference proteome</keyword>
<dbReference type="InterPro" id="IPR003593">
    <property type="entry name" value="AAA+_ATPase"/>
</dbReference>
<dbReference type="EMBL" id="JAPEVB010000002">
    <property type="protein sequence ID" value="KAJ4394546.1"/>
    <property type="molecule type" value="Genomic_DNA"/>
</dbReference>
<evidence type="ECO:0000313" key="4">
    <source>
        <dbReference type="Proteomes" id="UP001140453"/>
    </source>
</evidence>
<dbReference type="GO" id="GO:0005524">
    <property type="term" value="F:ATP binding"/>
    <property type="evidence" value="ECO:0007669"/>
    <property type="project" value="InterPro"/>
</dbReference>